<dbReference type="OrthoDB" id="185373at2759"/>
<feature type="region of interest" description="Disordered" evidence="3">
    <location>
        <begin position="711"/>
        <end position="733"/>
    </location>
</feature>
<keyword evidence="5" id="KW-1185">Reference proteome</keyword>
<feature type="repeat" description="PPR" evidence="2">
    <location>
        <begin position="350"/>
        <end position="384"/>
    </location>
</feature>
<dbReference type="InterPro" id="IPR051240">
    <property type="entry name" value="Mito_RNA-Proc/Resp"/>
</dbReference>
<dbReference type="Proteomes" id="UP000799776">
    <property type="component" value="Unassembled WGS sequence"/>
</dbReference>
<feature type="region of interest" description="Disordered" evidence="3">
    <location>
        <begin position="43"/>
        <end position="64"/>
    </location>
</feature>
<dbReference type="PANTHER" id="PTHR47933:SF11">
    <property type="entry name" value="PENTATRICOPEPTIDE REPEAT-CONTAINING PROTEIN 2"/>
    <property type="match status" value="1"/>
</dbReference>
<keyword evidence="1" id="KW-0677">Repeat</keyword>
<evidence type="ECO:0000313" key="4">
    <source>
        <dbReference type="EMBL" id="KAF2087145.1"/>
    </source>
</evidence>
<dbReference type="NCBIfam" id="TIGR00756">
    <property type="entry name" value="PPR"/>
    <property type="match status" value="2"/>
</dbReference>
<dbReference type="InterPro" id="IPR002885">
    <property type="entry name" value="PPR_rpt"/>
</dbReference>
<accession>A0A9P4HSF5</accession>
<sequence>MTTAYLCPGCRLNALRRFRIYRRIGPASRATFVSLYGKKPAALRDESASPPPPIAGVSDDAPRTQWPSDVRTEADIVPDIDVNGNSTDRVLEMMRTLAQNGPLRTRYSRTVLPGPVPASEPAHKSTADHKKANIRYYVARDENHHSGNVTPTRQTSISQLVHAPGPAQKSTVDHPVDNQAETFGFSKSVLQDAMPFAVFVSRILYLTDPRTHFETYIMESMLRSSVEKKQIASFMECMAKGERDSMFVHFTNGANVSLDTEQISLDDLAAIEKFLGDQLELCVLHSSLPSAIALWEQAVAIAQSHTLQKRGMRFSGELYNDFMSAFMKLKRPEQAVLVWNTLNTHGFNPTVKMWTSMLEGFMRLGDVEATEQVWDRMLLSGTKPDSCAWTARLLALFHRSYGEGMQALKHFGETWIEALRKAGNEKDAEQVATRPTTRLLNRLITRFYRKGTRYADVMTDLLVWGKDHGVKPDIVTMNMLLGKSLKLDNSEEASNVFNLMQEQGIKPDPATYAIIIDSIFRDELIAPNFEAQMERVGAVLKEAEEQGLDVAEQTYTAIINGLIKSYGNIDAAKAVLNFMISKGAQPHIYVFTIIATHLFEQDPPDVVGLDLLYTQVRKLHVTKRVQPDVIFYDRMIEGYAKIGQIGKAMTFLAKMSPKHCPGWRALAAVAQALANAGDWSRLDGLLQDVQGEAREKFGEKKFWDKVAQIEASRPSPRPGVAAAQPGMAAAQTG</sequence>
<dbReference type="Pfam" id="PF13041">
    <property type="entry name" value="PPR_2"/>
    <property type="match status" value="1"/>
</dbReference>
<reference evidence="4" key="1">
    <citation type="journal article" date="2020" name="Stud. Mycol.">
        <title>101 Dothideomycetes genomes: a test case for predicting lifestyles and emergence of pathogens.</title>
        <authorList>
            <person name="Haridas S."/>
            <person name="Albert R."/>
            <person name="Binder M."/>
            <person name="Bloem J."/>
            <person name="Labutti K."/>
            <person name="Salamov A."/>
            <person name="Andreopoulos B."/>
            <person name="Baker S."/>
            <person name="Barry K."/>
            <person name="Bills G."/>
            <person name="Bluhm B."/>
            <person name="Cannon C."/>
            <person name="Castanera R."/>
            <person name="Culley D."/>
            <person name="Daum C."/>
            <person name="Ezra D."/>
            <person name="Gonzalez J."/>
            <person name="Henrissat B."/>
            <person name="Kuo A."/>
            <person name="Liang C."/>
            <person name="Lipzen A."/>
            <person name="Lutzoni F."/>
            <person name="Magnuson J."/>
            <person name="Mondo S."/>
            <person name="Nolan M."/>
            <person name="Ohm R."/>
            <person name="Pangilinan J."/>
            <person name="Park H.-J."/>
            <person name="Ramirez L."/>
            <person name="Alfaro M."/>
            <person name="Sun H."/>
            <person name="Tritt A."/>
            <person name="Yoshinaga Y."/>
            <person name="Zwiers L.-H."/>
            <person name="Turgeon B."/>
            <person name="Goodwin S."/>
            <person name="Spatafora J."/>
            <person name="Crous P."/>
            <person name="Grigoriev I."/>
        </authorList>
    </citation>
    <scope>NUCLEOTIDE SEQUENCE</scope>
    <source>
        <strain evidence="4">CBS 121410</strain>
    </source>
</reference>
<organism evidence="4 5">
    <name type="scientific">Saccharata proteae CBS 121410</name>
    <dbReference type="NCBI Taxonomy" id="1314787"/>
    <lineage>
        <taxon>Eukaryota</taxon>
        <taxon>Fungi</taxon>
        <taxon>Dikarya</taxon>
        <taxon>Ascomycota</taxon>
        <taxon>Pezizomycotina</taxon>
        <taxon>Dothideomycetes</taxon>
        <taxon>Dothideomycetes incertae sedis</taxon>
        <taxon>Botryosphaeriales</taxon>
        <taxon>Saccharataceae</taxon>
        <taxon>Saccharata</taxon>
    </lineage>
</organism>
<proteinExistence type="predicted"/>
<dbReference type="GO" id="GO:0003729">
    <property type="term" value="F:mRNA binding"/>
    <property type="evidence" value="ECO:0007669"/>
    <property type="project" value="TreeGrafter"/>
</dbReference>
<feature type="repeat" description="PPR" evidence="2">
    <location>
        <begin position="473"/>
        <end position="507"/>
    </location>
</feature>
<gene>
    <name evidence="4" type="ORF">K490DRAFT_66013</name>
</gene>
<dbReference type="EMBL" id="ML978721">
    <property type="protein sequence ID" value="KAF2087145.1"/>
    <property type="molecule type" value="Genomic_DNA"/>
</dbReference>
<evidence type="ECO:0000313" key="5">
    <source>
        <dbReference type="Proteomes" id="UP000799776"/>
    </source>
</evidence>
<comment type="caution">
    <text evidence="4">The sequence shown here is derived from an EMBL/GenBank/DDBJ whole genome shotgun (WGS) entry which is preliminary data.</text>
</comment>
<feature type="repeat" description="PPR" evidence="2">
    <location>
        <begin position="628"/>
        <end position="662"/>
    </location>
</feature>
<name>A0A9P4HSF5_9PEZI</name>
<evidence type="ECO:0008006" key="6">
    <source>
        <dbReference type="Google" id="ProtNLM"/>
    </source>
</evidence>
<dbReference type="AlphaFoldDB" id="A0A9P4HSF5"/>
<evidence type="ECO:0000256" key="2">
    <source>
        <dbReference type="PROSITE-ProRule" id="PRU00708"/>
    </source>
</evidence>
<dbReference type="PANTHER" id="PTHR47933">
    <property type="entry name" value="PENTATRICOPEPTIDE REPEAT-CONTAINING PROTEIN 1, MITOCHONDRIAL"/>
    <property type="match status" value="1"/>
</dbReference>
<evidence type="ECO:0000256" key="3">
    <source>
        <dbReference type="SAM" id="MobiDB-lite"/>
    </source>
</evidence>
<protein>
    <recommendedName>
        <fullName evidence="6">Pentatricopeptide repeat protein</fullName>
    </recommendedName>
</protein>
<dbReference type="PROSITE" id="PS51375">
    <property type="entry name" value="PPR"/>
    <property type="match status" value="4"/>
</dbReference>
<dbReference type="InterPro" id="IPR011990">
    <property type="entry name" value="TPR-like_helical_dom_sf"/>
</dbReference>
<evidence type="ECO:0000256" key="1">
    <source>
        <dbReference type="ARBA" id="ARBA00022737"/>
    </source>
</evidence>
<feature type="compositionally biased region" description="Low complexity" evidence="3">
    <location>
        <begin position="718"/>
        <end position="733"/>
    </location>
</feature>
<dbReference type="Pfam" id="PF01535">
    <property type="entry name" value="PPR"/>
    <property type="match status" value="2"/>
</dbReference>
<feature type="region of interest" description="Disordered" evidence="3">
    <location>
        <begin position="107"/>
        <end position="128"/>
    </location>
</feature>
<dbReference type="Gene3D" id="1.25.40.10">
    <property type="entry name" value="Tetratricopeptide repeat domain"/>
    <property type="match status" value="3"/>
</dbReference>
<feature type="repeat" description="PPR" evidence="2">
    <location>
        <begin position="551"/>
        <end position="586"/>
    </location>
</feature>